<keyword evidence="2" id="KW-1185">Reference proteome</keyword>
<dbReference type="EMBL" id="KQ976424">
    <property type="protein sequence ID" value="KYM88444.1"/>
    <property type="molecule type" value="Genomic_DNA"/>
</dbReference>
<dbReference type="AlphaFoldDB" id="A0A195BR58"/>
<proteinExistence type="predicted"/>
<gene>
    <name evidence="1" type="ORF">ALC53_02927</name>
</gene>
<accession>A0A195BR58</accession>
<evidence type="ECO:0000313" key="2">
    <source>
        <dbReference type="Proteomes" id="UP000078540"/>
    </source>
</evidence>
<dbReference type="Proteomes" id="UP000078540">
    <property type="component" value="Unassembled WGS sequence"/>
</dbReference>
<organism evidence="1 2">
    <name type="scientific">Atta colombica</name>
    <dbReference type="NCBI Taxonomy" id="520822"/>
    <lineage>
        <taxon>Eukaryota</taxon>
        <taxon>Metazoa</taxon>
        <taxon>Ecdysozoa</taxon>
        <taxon>Arthropoda</taxon>
        <taxon>Hexapoda</taxon>
        <taxon>Insecta</taxon>
        <taxon>Pterygota</taxon>
        <taxon>Neoptera</taxon>
        <taxon>Endopterygota</taxon>
        <taxon>Hymenoptera</taxon>
        <taxon>Apocrita</taxon>
        <taxon>Aculeata</taxon>
        <taxon>Formicoidea</taxon>
        <taxon>Formicidae</taxon>
        <taxon>Myrmicinae</taxon>
        <taxon>Atta</taxon>
    </lineage>
</organism>
<name>A0A195BR58_9HYME</name>
<evidence type="ECO:0000313" key="1">
    <source>
        <dbReference type="EMBL" id="KYM88444.1"/>
    </source>
</evidence>
<protein>
    <submittedName>
        <fullName evidence="1">Uncharacterized protein</fullName>
    </submittedName>
</protein>
<reference evidence="1 2" key="1">
    <citation type="submission" date="2015-09" db="EMBL/GenBank/DDBJ databases">
        <title>Atta colombica WGS genome.</title>
        <authorList>
            <person name="Nygaard S."/>
            <person name="Hu H."/>
            <person name="Boomsma J."/>
            <person name="Zhang G."/>
        </authorList>
    </citation>
    <scope>NUCLEOTIDE SEQUENCE [LARGE SCALE GENOMIC DNA]</scope>
    <source>
        <strain evidence="1">Treedump-2</strain>
        <tissue evidence="1">Whole body</tissue>
    </source>
</reference>
<sequence length="228" mass="25898">MPKVAPGKVQFMACTISRSACTTKELPLQVCARAKNHMRERMAENYAREMKRKCEFVKYRTCIAKSMICIDSICKKALSGIKHFTGCPESKTRNDLRYVHTLLHVPCYLFGAFPCSVSHFLDTLTAVTNDPERYIPTSRRASRLAKNDLLSRRAATEKEGESGTYLSRAAAFYFYGSAPFKQNARIDFEEKQERAITVEFLLMDSTIALELPRALENVMCQSQKIPKS</sequence>